<dbReference type="Pfam" id="PF09828">
    <property type="entry name" value="ChrB_C"/>
    <property type="match status" value="1"/>
</dbReference>
<dbReference type="Proteomes" id="UP000068164">
    <property type="component" value="Unassembled WGS sequence"/>
</dbReference>
<organism evidence="3 4">
    <name type="scientific">Rhizobium altiplani</name>
    <dbReference type="NCBI Taxonomy" id="1864509"/>
    <lineage>
        <taxon>Bacteria</taxon>
        <taxon>Pseudomonadati</taxon>
        <taxon>Pseudomonadota</taxon>
        <taxon>Alphaproteobacteria</taxon>
        <taxon>Hyphomicrobiales</taxon>
        <taxon>Rhizobiaceae</taxon>
        <taxon>Rhizobium/Agrobacterium group</taxon>
        <taxon>Rhizobium</taxon>
    </lineage>
</organism>
<evidence type="ECO:0000313" key="4">
    <source>
        <dbReference type="Proteomes" id="UP000068164"/>
    </source>
</evidence>
<protein>
    <recommendedName>
        <fullName evidence="2">ChrB C-terminal domain-containing protein</fullName>
    </recommendedName>
</protein>
<sequence length="134" mass="14600">MFEGEITHEGDRCSFEVLRTRAGIADPALQAIAEIARHRLEGCEVRARGGGRNRQPDRRKSAPPIPRTTSGLRRAGRSSATSISISAPRAASMGQQQMYDTETFRHRETKPADVPSQGISFGEAEPFTKHAGLA</sequence>
<feature type="domain" description="ChrB C-terminal" evidence="2">
    <location>
        <begin position="2"/>
        <end position="37"/>
    </location>
</feature>
<keyword evidence="4" id="KW-1185">Reference proteome</keyword>
<reference evidence="3 4" key="1">
    <citation type="submission" date="2015-11" db="EMBL/GenBank/DDBJ databases">
        <title>Draft Genome Sequence of the Strain BR 10423 (Rhizobium sp.) isolated from nodules of Mimosa pudica.</title>
        <authorList>
            <person name="Barauna A.C."/>
            <person name="Zilli J.E."/>
            <person name="Simoes-Araujo J.L."/>
            <person name="Reis V.M."/>
            <person name="James E.K."/>
            <person name="Reis F.B.Jr."/>
            <person name="Rouws L.F."/>
            <person name="Passos S.R."/>
            <person name="Gois S.R."/>
        </authorList>
    </citation>
    <scope>NUCLEOTIDE SEQUENCE [LARGE SCALE GENOMIC DNA]</scope>
    <source>
        <strain evidence="3 4">BR10423</strain>
    </source>
</reference>
<accession>A0A109JZH9</accession>
<dbReference type="EMBL" id="LNCD01000025">
    <property type="protein sequence ID" value="KWV58014.1"/>
    <property type="molecule type" value="Genomic_DNA"/>
</dbReference>
<evidence type="ECO:0000256" key="1">
    <source>
        <dbReference type="SAM" id="MobiDB-lite"/>
    </source>
</evidence>
<feature type="compositionally biased region" description="Basic and acidic residues" evidence="1">
    <location>
        <begin position="102"/>
        <end position="111"/>
    </location>
</feature>
<evidence type="ECO:0000259" key="2">
    <source>
        <dbReference type="Pfam" id="PF09828"/>
    </source>
</evidence>
<dbReference type="AlphaFoldDB" id="A0A109JZH9"/>
<evidence type="ECO:0000313" key="3">
    <source>
        <dbReference type="EMBL" id="KWV58014.1"/>
    </source>
</evidence>
<dbReference type="InterPro" id="IPR018634">
    <property type="entry name" value="ChrB_C"/>
</dbReference>
<comment type="caution">
    <text evidence="3">The sequence shown here is derived from an EMBL/GenBank/DDBJ whole genome shotgun (WGS) entry which is preliminary data.</text>
</comment>
<proteinExistence type="predicted"/>
<feature type="region of interest" description="Disordered" evidence="1">
    <location>
        <begin position="44"/>
        <end position="134"/>
    </location>
</feature>
<gene>
    <name evidence="3" type="ORF">AS026_30720</name>
</gene>
<name>A0A109JZH9_9HYPH</name>